<feature type="domain" description="Periplasmic binding protein" evidence="3">
    <location>
        <begin position="94"/>
        <end position="308"/>
    </location>
</feature>
<reference evidence="5" key="2">
    <citation type="submission" date="2010-01" db="EMBL/GenBank/DDBJ databases">
        <title>The complete genome of Conexibacter woesei DSM 14684.</title>
        <authorList>
            <consortium name="US DOE Joint Genome Institute (JGI-PGF)"/>
            <person name="Lucas S."/>
            <person name="Copeland A."/>
            <person name="Lapidus A."/>
            <person name="Glavina del Rio T."/>
            <person name="Dalin E."/>
            <person name="Tice H."/>
            <person name="Bruce D."/>
            <person name="Goodwin L."/>
            <person name="Pitluck S."/>
            <person name="Kyrpides N."/>
            <person name="Mavromatis K."/>
            <person name="Ivanova N."/>
            <person name="Mikhailova N."/>
            <person name="Chertkov O."/>
            <person name="Brettin T."/>
            <person name="Detter J.C."/>
            <person name="Han C."/>
            <person name="Larimer F."/>
            <person name="Land M."/>
            <person name="Hauser L."/>
            <person name="Markowitz V."/>
            <person name="Cheng J.-F."/>
            <person name="Hugenholtz P."/>
            <person name="Woyke T."/>
            <person name="Wu D."/>
            <person name="Pukall R."/>
            <person name="Steenblock K."/>
            <person name="Schneider S."/>
            <person name="Klenk H.-P."/>
            <person name="Eisen J.A."/>
        </authorList>
    </citation>
    <scope>NUCLEOTIDE SEQUENCE [LARGE SCALE GENOMIC DNA]</scope>
    <source>
        <strain evidence="5">DSM 14684 / CIP 108061 / JCM 11494 / NBRC 100937 / ID131577</strain>
    </source>
</reference>
<feature type="region of interest" description="Disordered" evidence="1">
    <location>
        <begin position="27"/>
        <end position="47"/>
    </location>
</feature>
<dbReference type="AlphaFoldDB" id="D3F6L9"/>
<dbReference type="HOGENOM" id="CLU_727058_0_0_11"/>
<reference evidence="4 5" key="1">
    <citation type="journal article" date="2010" name="Stand. Genomic Sci.">
        <title>Complete genome sequence of Conexibacter woesei type strain (ID131577).</title>
        <authorList>
            <person name="Pukall R."/>
            <person name="Lapidus A."/>
            <person name="Glavina Del Rio T."/>
            <person name="Copeland A."/>
            <person name="Tice H."/>
            <person name="Cheng J.-F."/>
            <person name="Lucas S."/>
            <person name="Chen F."/>
            <person name="Nolan M."/>
            <person name="Bruce D."/>
            <person name="Goodwin L."/>
            <person name="Pitluck S."/>
            <person name="Mavromatis K."/>
            <person name="Ivanova N."/>
            <person name="Ovchinnikova G."/>
            <person name="Pati A."/>
            <person name="Chen A."/>
            <person name="Palaniappan K."/>
            <person name="Land M."/>
            <person name="Hauser L."/>
            <person name="Chang Y.-J."/>
            <person name="Jeffries C.D."/>
            <person name="Chain P."/>
            <person name="Meincke L."/>
            <person name="Sims D."/>
            <person name="Brettin T."/>
            <person name="Detter J.C."/>
            <person name="Rohde M."/>
            <person name="Goeker M."/>
            <person name="Bristow J."/>
            <person name="Eisen J.A."/>
            <person name="Markowitz V."/>
            <person name="Kyrpides N.C."/>
            <person name="Klenk H.-P."/>
            <person name="Hugenholtz P."/>
        </authorList>
    </citation>
    <scope>NUCLEOTIDE SEQUENCE [LARGE SCALE GENOMIC DNA]</scope>
    <source>
        <strain evidence="5">DSM 14684 / CIP 108061 / JCM 11494 / NBRC 100937 / ID131577</strain>
    </source>
</reference>
<sequence length="380" mass="39990" precursor="true">MTSKVRAGFLAALVAAVAVPLAGCGSSGDGDGDKGGGTTTAAADVSPRLRADVEEMTTRPTSIGIDVPIERAIPRDKEIYYIQCGSPVCATNGDYLVEAAEAVGWEVRRVNAGVTPESVKSAWLQAVRAKPDGVVASGFPRSLFNSELLALEEAGVPVVDISVTDPPGDGISAVFAGRPQFEAAGEQLAEYALVEAGGKDLDVAIVRVAAFPVVQVVGDAFAATIRAACTSCKIDFLDIPATSIGNDLPTRLSTYLQGHPDVNWVYNGFADMSVGVPAALQSAGIGDRVKILNTNNNPTTAGYMASGQDVVALHIYGYPELMWRSIDFFIRDLNGESTAPSTKPTFPDWVVTKETVPSTTELFPAVADYAAQYKRLWGVE</sequence>
<proteinExistence type="predicted"/>
<evidence type="ECO:0000256" key="2">
    <source>
        <dbReference type="SAM" id="SignalP"/>
    </source>
</evidence>
<dbReference type="eggNOG" id="COG1879">
    <property type="taxonomic scope" value="Bacteria"/>
</dbReference>
<dbReference type="EMBL" id="CP001854">
    <property type="protein sequence ID" value="ADB50786.1"/>
    <property type="molecule type" value="Genomic_DNA"/>
</dbReference>
<keyword evidence="5" id="KW-1185">Reference proteome</keyword>
<dbReference type="Gene3D" id="3.40.50.2300">
    <property type="match status" value="2"/>
</dbReference>
<dbReference type="OrthoDB" id="3789223at2"/>
<keyword evidence="2" id="KW-0732">Signal</keyword>
<evidence type="ECO:0000313" key="4">
    <source>
        <dbReference type="EMBL" id="ADB50786.1"/>
    </source>
</evidence>
<keyword evidence="4" id="KW-0813">Transport</keyword>
<feature type="chain" id="PRO_5038769182" evidence="2">
    <location>
        <begin position="23"/>
        <end position="380"/>
    </location>
</feature>
<keyword evidence="4" id="KW-0762">Sugar transport</keyword>
<feature type="signal peptide" evidence="2">
    <location>
        <begin position="1"/>
        <end position="22"/>
    </location>
</feature>
<accession>D3F6L9</accession>
<organism evidence="4 5">
    <name type="scientific">Conexibacter woesei (strain DSM 14684 / CCUG 47730 / CIP 108061 / JCM 11494 / NBRC 100937 / ID131577)</name>
    <dbReference type="NCBI Taxonomy" id="469383"/>
    <lineage>
        <taxon>Bacteria</taxon>
        <taxon>Bacillati</taxon>
        <taxon>Actinomycetota</taxon>
        <taxon>Thermoleophilia</taxon>
        <taxon>Solirubrobacterales</taxon>
        <taxon>Conexibacteraceae</taxon>
        <taxon>Conexibacter</taxon>
    </lineage>
</organism>
<dbReference type="RefSeq" id="WP_012933837.1">
    <property type="nucleotide sequence ID" value="NC_013739.1"/>
</dbReference>
<name>D3F6L9_CONWI</name>
<dbReference type="InterPro" id="IPR028082">
    <property type="entry name" value="Peripla_BP_I"/>
</dbReference>
<evidence type="ECO:0000259" key="3">
    <source>
        <dbReference type="Pfam" id="PF13407"/>
    </source>
</evidence>
<evidence type="ECO:0000256" key="1">
    <source>
        <dbReference type="SAM" id="MobiDB-lite"/>
    </source>
</evidence>
<dbReference type="SUPFAM" id="SSF53822">
    <property type="entry name" value="Periplasmic binding protein-like I"/>
    <property type="match status" value="1"/>
</dbReference>
<dbReference type="STRING" id="469383.Cwoe_2362"/>
<protein>
    <submittedName>
        <fullName evidence="4">ABC-type sugar transport system periplasmic component-like protein</fullName>
    </submittedName>
</protein>
<gene>
    <name evidence="4" type="ordered locus">Cwoe_2362</name>
</gene>
<dbReference type="KEGG" id="cwo:Cwoe_2362"/>
<dbReference type="Pfam" id="PF13407">
    <property type="entry name" value="Peripla_BP_4"/>
    <property type="match status" value="1"/>
</dbReference>
<dbReference type="Proteomes" id="UP000008229">
    <property type="component" value="Chromosome"/>
</dbReference>
<dbReference type="InterPro" id="IPR025997">
    <property type="entry name" value="SBP_2_dom"/>
</dbReference>
<evidence type="ECO:0000313" key="5">
    <source>
        <dbReference type="Proteomes" id="UP000008229"/>
    </source>
</evidence>